<dbReference type="EMBL" id="CP114014">
    <property type="protein sequence ID" value="XAY06985.1"/>
    <property type="molecule type" value="Genomic_DNA"/>
</dbReference>
<reference evidence="2" key="1">
    <citation type="submission" date="2022-12" db="EMBL/GenBank/DDBJ databases">
        <title>Paraconexibacter alkalitolerans sp. nov. and Baekduia alba sp. nov., isolated from soil and emended description of the genera Paraconexibacter (Chun et al., 2020) and Baekduia (An et al., 2020).</title>
        <authorList>
            <person name="Vieira S."/>
            <person name="Huber K.J."/>
            <person name="Geppert A."/>
            <person name="Wolf J."/>
            <person name="Neumann-Schaal M."/>
            <person name="Muesken M."/>
            <person name="Overmann J."/>
        </authorList>
    </citation>
    <scope>NUCLEOTIDE SEQUENCE</scope>
    <source>
        <strain evidence="2">AEG42_29</strain>
    </source>
</reference>
<dbReference type="RefSeq" id="WP_354698198.1">
    <property type="nucleotide sequence ID" value="NZ_CP114014.1"/>
</dbReference>
<keyword evidence="1" id="KW-1133">Transmembrane helix</keyword>
<evidence type="ECO:0000256" key="1">
    <source>
        <dbReference type="SAM" id="Phobius"/>
    </source>
</evidence>
<proteinExistence type="predicted"/>
<sequence>MPARLPYGPEPDAPVRFTLRFALVLLAIPAITVLLFFIDPEGPVLVGLLALLFLAVVFAGVGSALTRKSLSRGPRRTTGS</sequence>
<dbReference type="AlphaFoldDB" id="A0AAU7AZ29"/>
<gene>
    <name evidence="2" type="ORF">DSM112329_03863</name>
</gene>
<evidence type="ECO:0008006" key="3">
    <source>
        <dbReference type="Google" id="ProtNLM"/>
    </source>
</evidence>
<feature type="transmembrane region" description="Helical" evidence="1">
    <location>
        <begin position="21"/>
        <end position="38"/>
    </location>
</feature>
<dbReference type="KEGG" id="parq:DSM112329_03863"/>
<organism evidence="2">
    <name type="scientific">Paraconexibacter sp. AEG42_29</name>
    <dbReference type="NCBI Taxonomy" id="2997339"/>
    <lineage>
        <taxon>Bacteria</taxon>
        <taxon>Bacillati</taxon>
        <taxon>Actinomycetota</taxon>
        <taxon>Thermoleophilia</taxon>
        <taxon>Solirubrobacterales</taxon>
        <taxon>Paraconexibacteraceae</taxon>
        <taxon>Paraconexibacter</taxon>
    </lineage>
</organism>
<keyword evidence="1" id="KW-0472">Membrane</keyword>
<protein>
    <recommendedName>
        <fullName evidence="3">Integral membrane protein</fullName>
    </recommendedName>
</protein>
<keyword evidence="1" id="KW-0812">Transmembrane</keyword>
<feature type="transmembrane region" description="Helical" evidence="1">
    <location>
        <begin position="44"/>
        <end position="66"/>
    </location>
</feature>
<accession>A0AAU7AZ29</accession>
<name>A0AAU7AZ29_9ACTN</name>
<evidence type="ECO:0000313" key="2">
    <source>
        <dbReference type="EMBL" id="XAY06985.1"/>
    </source>
</evidence>